<feature type="region of interest" description="Disordered" evidence="1">
    <location>
        <begin position="526"/>
        <end position="615"/>
    </location>
</feature>
<dbReference type="RefSeq" id="XP_005648399.1">
    <property type="nucleotide sequence ID" value="XM_005648342.1"/>
</dbReference>
<dbReference type="PANTHER" id="PTHR46651">
    <property type="entry name" value="POLYADENYLATE-BINDING PROTEIN-INTERACTING PROTEIN 7"/>
    <property type="match status" value="1"/>
</dbReference>
<feature type="region of interest" description="Disordered" evidence="1">
    <location>
        <begin position="47"/>
        <end position="84"/>
    </location>
</feature>
<feature type="compositionally biased region" description="Basic and acidic residues" evidence="1">
    <location>
        <begin position="66"/>
        <end position="82"/>
    </location>
</feature>
<sequence length="797" mass="80766">MQAAHGSDATEHSTVSGAVSDAVTNGIAAGAALVSTGLHAVAEIAKAGVRGKEESGNASDGEEKDQEEKGQEQEQGKPEEPRLQFGTFDESLAGNILGEAPTGVKAVENGHSSGSVTPAEASSGPSSRAGSVTNLSPVPSQSFSAKPFVPGAAEPRPLEAGAAVKTGSGTLNVNAREFTPGAAPVAATQNGAPAAGAQNGGAADVMWSDVGITDETDSSQDWSQWGYSDQTVWSDEYQEYGTWTLGNDGQYMWYSSQASNWDAAYAGGQYWNGNGYYANGNGRANGGYAANGQAAAADGKTQNGQAAAGGGKRARKDKRREGKPPSLKDIHGAEAVRAASLAVLEQAFPVYSAASLADMLAASKDDLARALDVIARLEAEQAKPAIDGATGEVLVLDEENFPSLSAASSPAKPLSKRAAAAAATVRPASPDTPLHARAEESTPEASRSASPAPAAAAHAYAQPPSPTAADAADAVNGEPSAEVDAEDEKAPEDVAEPTAAGEAAAELAASAEAAAAKPVAAGAAPEAAPAAEAAEASDKDVEQDAAPAPAPVPVPPVAAWGSKEKPAFLTASSGDASGTAAAPAPPADAPKRAVPITQGATAPRKTGRKTGAAGAAGGNATWVATGAAADAQYSEARIVARDHMRLRNQFFQQATQAYLGGDKALAKELGSKGRWHAAQMAAAHADASDAIFQARNPTRGNASGQVAVIDLHGQHVAEALKLLQRELARLRGSFPGSGQNRQPAKSAGRRVQILVGNNSHSKAKHTPMRLPMAVEEFLRSEGFAFKKPLAGALEITA</sequence>
<evidence type="ECO:0000259" key="2">
    <source>
        <dbReference type="PROSITE" id="PS50828"/>
    </source>
</evidence>
<feature type="compositionally biased region" description="Low complexity" evidence="1">
    <location>
        <begin position="496"/>
        <end position="506"/>
    </location>
</feature>
<evidence type="ECO:0000256" key="1">
    <source>
        <dbReference type="SAM" id="MobiDB-lite"/>
    </source>
</evidence>
<organism evidence="3 4">
    <name type="scientific">Coccomyxa subellipsoidea (strain C-169)</name>
    <name type="common">Green microalga</name>
    <dbReference type="NCBI Taxonomy" id="574566"/>
    <lineage>
        <taxon>Eukaryota</taxon>
        <taxon>Viridiplantae</taxon>
        <taxon>Chlorophyta</taxon>
        <taxon>core chlorophytes</taxon>
        <taxon>Trebouxiophyceae</taxon>
        <taxon>Trebouxiophyceae incertae sedis</taxon>
        <taxon>Coccomyxaceae</taxon>
        <taxon>Coccomyxa</taxon>
        <taxon>Coccomyxa subellipsoidea</taxon>
    </lineage>
</organism>
<feature type="region of interest" description="Disordered" evidence="1">
    <location>
        <begin position="404"/>
        <end position="506"/>
    </location>
</feature>
<dbReference type="OrthoDB" id="3231855at2759"/>
<dbReference type="KEGG" id="csl:COCSUDRAFT_62386"/>
<evidence type="ECO:0000313" key="3">
    <source>
        <dbReference type="EMBL" id="EIE23855.1"/>
    </source>
</evidence>
<keyword evidence="4" id="KW-1185">Reference proteome</keyword>
<accession>I0YZN6</accession>
<dbReference type="PROSITE" id="PS50828">
    <property type="entry name" value="SMR"/>
    <property type="match status" value="1"/>
</dbReference>
<proteinExistence type="predicted"/>
<dbReference type="PANTHER" id="PTHR46651:SF1">
    <property type="entry name" value="SMALL MUTS RELATED FAMILY PROTEIN"/>
    <property type="match status" value="1"/>
</dbReference>
<dbReference type="SUPFAM" id="SSF160443">
    <property type="entry name" value="SMR domain-like"/>
    <property type="match status" value="1"/>
</dbReference>
<evidence type="ECO:0000313" key="4">
    <source>
        <dbReference type="Proteomes" id="UP000007264"/>
    </source>
</evidence>
<feature type="compositionally biased region" description="Polar residues" evidence="1">
    <location>
        <begin position="123"/>
        <end position="144"/>
    </location>
</feature>
<dbReference type="Proteomes" id="UP000007264">
    <property type="component" value="Unassembled WGS sequence"/>
</dbReference>
<dbReference type="Pfam" id="PF08590">
    <property type="entry name" value="DUF1771"/>
    <property type="match status" value="1"/>
</dbReference>
<dbReference type="Gene3D" id="3.30.1370.110">
    <property type="match status" value="1"/>
</dbReference>
<feature type="domain" description="Smr" evidence="2">
    <location>
        <begin position="709"/>
        <end position="797"/>
    </location>
</feature>
<feature type="compositionally biased region" description="Acidic residues" evidence="1">
    <location>
        <begin position="481"/>
        <end position="495"/>
    </location>
</feature>
<feature type="region of interest" description="Disordered" evidence="1">
    <location>
        <begin position="297"/>
        <end position="328"/>
    </location>
</feature>
<dbReference type="STRING" id="574566.I0YZN6"/>
<comment type="caution">
    <text evidence="3">The sequence shown here is derived from an EMBL/GenBank/DDBJ whole genome shotgun (WGS) entry which is preliminary data.</text>
</comment>
<dbReference type="InterPro" id="IPR036063">
    <property type="entry name" value="Smr_dom_sf"/>
</dbReference>
<dbReference type="InterPro" id="IPR002625">
    <property type="entry name" value="Smr_dom"/>
</dbReference>
<feature type="compositionally biased region" description="Low complexity" evidence="1">
    <location>
        <begin position="443"/>
        <end position="474"/>
    </location>
</feature>
<reference evidence="3 4" key="1">
    <citation type="journal article" date="2012" name="Genome Biol.">
        <title>The genome of the polar eukaryotic microalga coccomyxa subellipsoidea reveals traits of cold adaptation.</title>
        <authorList>
            <person name="Blanc G."/>
            <person name="Agarkova I."/>
            <person name="Grimwood J."/>
            <person name="Kuo A."/>
            <person name="Brueggeman A."/>
            <person name="Dunigan D."/>
            <person name="Gurnon J."/>
            <person name="Ladunga I."/>
            <person name="Lindquist E."/>
            <person name="Lucas S."/>
            <person name="Pangilinan J."/>
            <person name="Proschold T."/>
            <person name="Salamov A."/>
            <person name="Schmutz J."/>
            <person name="Weeks D."/>
            <person name="Yamada T."/>
            <person name="Claverie J.M."/>
            <person name="Grigoriev I."/>
            <person name="Van Etten J."/>
            <person name="Lomsadze A."/>
            <person name="Borodovsky M."/>
        </authorList>
    </citation>
    <scope>NUCLEOTIDE SEQUENCE [LARGE SCALE GENOMIC DNA]</scope>
    <source>
        <strain evidence="3 4">C-169</strain>
    </source>
</reference>
<dbReference type="AlphaFoldDB" id="I0YZN6"/>
<protein>
    <recommendedName>
        <fullName evidence="2">Smr domain-containing protein</fullName>
    </recommendedName>
</protein>
<gene>
    <name evidence="3" type="ORF">COCSUDRAFT_62386</name>
</gene>
<dbReference type="eggNOG" id="KOG2401">
    <property type="taxonomic scope" value="Eukaryota"/>
</dbReference>
<dbReference type="InterPro" id="IPR013899">
    <property type="entry name" value="DUF1771"/>
</dbReference>
<feature type="region of interest" description="Disordered" evidence="1">
    <location>
        <begin position="105"/>
        <end position="151"/>
    </location>
</feature>
<feature type="compositionally biased region" description="Low complexity" evidence="1">
    <location>
        <begin position="404"/>
        <end position="429"/>
    </location>
</feature>
<dbReference type="InterPro" id="IPR053242">
    <property type="entry name" value="PAM2-like_domain"/>
</dbReference>
<feature type="compositionally biased region" description="Low complexity" evidence="1">
    <location>
        <begin position="570"/>
        <end position="582"/>
    </location>
</feature>
<name>I0YZN6_COCSC</name>
<dbReference type="GeneID" id="17041853"/>
<dbReference type="SMART" id="SM01162">
    <property type="entry name" value="DUF1771"/>
    <property type="match status" value="1"/>
</dbReference>
<feature type="compositionally biased region" description="Basic and acidic residues" evidence="1">
    <location>
        <begin position="319"/>
        <end position="328"/>
    </location>
</feature>
<dbReference type="EMBL" id="AGSI01000006">
    <property type="protein sequence ID" value="EIE23855.1"/>
    <property type="molecule type" value="Genomic_DNA"/>
</dbReference>